<accession>A0A6N7Z9B8</accession>
<evidence type="ECO:0000313" key="4">
    <source>
        <dbReference type="Proteomes" id="UP000440096"/>
    </source>
</evidence>
<name>A0A6N7Z9B8_9PSEU</name>
<feature type="region of interest" description="Disordered" evidence="1">
    <location>
        <begin position="37"/>
        <end position="172"/>
    </location>
</feature>
<dbReference type="Proteomes" id="UP000440096">
    <property type="component" value="Unassembled WGS sequence"/>
</dbReference>
<feature type="transmembrane region" description="Helical" evidence="2">
    <location>
        <begin position="176"/>
        <end position="197"/>
    </location>
</feature>
<dbReference type="RefSeq" id="WP_312868841.1">
    <property type="nucleotide sequence ID" value="NZ_WMBA01000065.1"/>
</dbReference>
<dbReference type="EMBL" id="WMBA01000065">
    <property type="protein sequence ID" value="MTD58321.1"/>
    <property type="molecule type" value="Genomic_DNA"/>
</dbReference>
<keyword evidence="2" id="KW-0812">Transmembrane</keyword>
<keyword evidence="2" id="KW-0472">Membrane</keyword>
<evidence type="ECO:0000256" key="1">
    <source>
        <dbReference type="SAM" id="MobiDB-lite"/>
    </source>
</evidence>
<keyword evidence="4" id="KW-1185">Reference proteome</keyword>
<sequence>MTWQEQLRKLDEDLANGSLSADDYRVRRDQILSAAVTAAPTENAAPGEGDSTQIIEPLSPPSGTPQQSAPSSQPSQPQPNAESTQIVSPLDSSAERTQAVAPWQGQRPAGYPQQGMQSPPAGFAQPPAWNAPEADSSPPWGGSDLPPIAPPAGADWVSQGPERADGEKSPSNSKKILFSVLGGIVVVGLGVAVWLLFGRDNGAEVQAGPGQQPPAPVTTKPLPMPPPAKPEPSSDATALVAAPGSPRNGGGDFTLGSLATNKLLPDPVIAALQQGNMISGRLNASTTGSSTVGIFSLTLPTPSDATTVANTYADTQKSGGLQANRDLSMQGLPVFSTSAKAQQAVFRGVYVLYSRVVIVETFGPDRAEAQTLFTSLLAQQVDFAPPTQHTP</sequence>
<evidence type="ECO:0000256" key="2">
    <source>
        <dbReference type="SAM" id="Phobius"/>
    </source>
</evidence>
<protein>
    <submittedName>
        <fullName evidence="3">DUF1707 domain-containing protein</fullName>
    </submittedName>
</protein>
<feature type="compositionally biased region" description="Low complexity" evidence="1">
    <location>
        <begin position="64"/>
        <end position="79"/>
    </location>
</feature>
<comment type="caution">
    <text evidence="3">The sequence shown here is derived from an EMBL/GenBank/DDBJ whole genome shotgun (WGS) entry which is preliminary data.</text>
</comment>
<proteinExistence type="predicted"/>
<feature type="compositionally biased region" description="Polar residues" evidence="1">
    <location>
        <begin position="80"/>
        <end position="91"/>
    </location>
</feature>
<keyword evidence="2" id="KW-1133">Transmembrane helix</keyword>
<dbReference type="AlphaFoldDB" id="A0A6N7Z9B8"/>
<feature type="region of interest" description="Disordered" evidence="1">
    <location>
        <begin position="205"/>
        <end position="253"/>
    </location>
</feature>
<gene>
    <name evidence="3" type="ORF">GKO32_30715</name>
</gene>
<feature type="compositionally biased region" description="Pro residues" evidence="1">
    <location>
        <begin position="211"/>
        <end position="230"/>
    </location>
</feature>
<evidence type="ECO:0000313" key="3">
    <source>
        <dbReference type="EMBL" id="MTD58321.1"/>
    </source>
</evidence>
<organism evidence="3 4">
    <name type="scientific">Amycolatopsis pithecellobii</name>
    <dbReference type="NCBI Taxonomy" id="664692"/>
    <lineage>
        <taxon>Bacteria</taxon>
        <taxon>Bacillati</taxon>
        <taxon>Actinomycetota</taxon>
        <taxon>Actinomycetes</taxon>
        <taxon>Pseudonocardiales</taxon>
        <taxon>Pseudonocardiaceae</taxon>
        <taxon>Amycolatopsis</taxon>
    </lineage>
</organism>
<reference evidence="3 4" key="1">
    <citation type="submission" date="2019-11" db="EMBL/GenBank/DDBJ databases">
        <title>Draft genome of Amycolatopsis RM579.</title>
        <authorList>
            <person name="Duangmal K."/>
            <person name="Mingma R."/>
        </authorList>
    </citation>
    <scope>NUCLEOTIDE SEQUENCE [LARGE SCALE GENOMIC DNA]</scope>
    <source>
        <strain evidence="3 4">RM579</strain>
    </source>
</reference>
<feature type="compositionally biased region" description="Low complexity" evidence="1">
    <location>
        <begin position="37"/>
        <end position="46"/>
    </location>
</feature>